<protein>
    <submittedName>
        <fullName evidence="1">Uncharacterized protein</fullName>
    </submittedName>
</protein>
<feature type="non-terminal residue" evidence="1">
    <location>
        <position position="318"/>
    </location>
</feature>
<keyword evidence="2" id="KW-1185">Reference proteome</keyword>
<organism evidence="1 2">
    <name type="scientific">Mycena citricolor</name>
    <dbReference type="NCBI Taxonomy" id="2018698"/>
    <lineage>
        <taxon>Eukaryota</taxon>
        <taxon>Fungi</taxon>
        <taxon>Dikarya</taxon>
        <taxon>Basidiomycota</taxon>
        <taxon>Agaricomycotina</taxon>
        <taxon>Agaricomycetes</taxon>
        <taxon>Agaricomycetidae</taxon>
        <taxon>Agaricales</taxon>
        <taxon>Marasmiineae</taxon>
        <taxon>Mycenaceae</taxon>
        <taxon>Mycena</taxon>
    </lineage>
</organism>
<dbReference type="EMBL" id="CAVNYO010000444">
    <property type="protein sequence ID" value="CAK5281313.1"/>
    <property type="molecule type" value="Genomic_DNA"/>
</dbReference>
<sequence length="318" mass="34670">ASCIAFQRKFRIWREKSRDLIEAQICSTVGLAWASRVCSLATSSRFRCVAGRVTISLWARMVAYAVFCVREASFTPSARRSGRVVARRRGRGGVAVQWACLAASATWERRDSSGEYLSGGPKVVRPVLPLISAVRGRRTFTFALCRPRLLFSHLLSSWFVLALGKLTFRGSPVPNQTAIPSLGGDVLLCVAIRMVSWVLVGWCWIRARELGCGVSFTHILKLSVLLVVGARDSCLDPWPSSRSAVFPASKVQLWHMRLGFGSSGCFGRSGTGGIYSGGSPCGIRPRGTYSGLCYFVGTVLGLRLCGGREAFLNSEHLP</sequence>
<dbReference type="Proteomes" id="UP001295794">
    <property type="component" value="Unassembled WGS sequence"/>
</dbReference>
<accession>A0AAD2HV32</accession>
<comment type="caution">
    <text evidence="1">The sequence shown here is derived from an EMBL/GenBank/DDBJ whole genome shotgun (WGS) entry which is preliminary data.</text>
</comment>
<dbReference type="AlphaFoldDB" id="A0AAD2HV32"/>
<gene>
    <name evidence="1" type="ORF">MYCIT1_LOCUS32341</name>
</gene>
<evidence type="ECO:0000313" key="2">
    <source>
        <dbReference type="Proteomes" id="UP001295794"/>
    </source>
</evidence>
<name>A0AAD2HV32_9AGAR</name>
<evidence type="ECO:0000313" key="1">
    <source>
        <dbReference type="EMBL" id="CAK5281313.1"/>
    </source>
</evidence>
<proteinExistence type="predicted"/>
<reference evidence="1" key="1">
    <citation type="submission" date="2023-11" db="EMBL/GenBank/DDBJ databases">
        <authorList>
            <person name="De Vega J J."/>
            <person name="De Vega J J."/>
        </authorList>
    </citation>
    <scope>NUCLEOTIDE SEQUENCE</scope>
</reference>